<dbReference type="Proteomes" id="UP000274762">
    <property type="component" value="Unassembled WGS sequence"/>
</dbReference>
<evidence type="ECO:0000313" key="1">
    <source>
        <dbReference type="EMBL" id="RKR79775.1"/>
    </source>
</evidence>
<evidence type="ECO:0000313" key="2">
    <source>
        <dbReference type="Proteomes" id="UP000274762"/>
    </source>
</evidence>
<sequence length="78" mass="8823">MISNEEEQLLIDQIIDRLVTRHPETAEQAVTDVVHTAYHRYDGTPIRDFIPLLVERRAHEQIAGSSYLAPPELSSTAP</sequence>
<gene>
    <name evidence="1" type="ORF">DFJ75_4912</name>
</gene>
<dbReference type="NCBIfam" id="NF046112">
    <property type="entry name" value="MSMEG_6209_Nter"/>
    <property type="match status" value="1"/>
</dbReference>
<dbReference type="RefSeq" id="WP_023957740.1">
    <property type="nucleotide sequence ID" value="NZ_CBCRXS010000019.1"/>
</dbReference>
<dbReference type="EMBL" id="RBKV01000002">
    <property type="protein sequence ID" value="RKR79775.1"/>
    <property type="molecule type" value="Genomic_DNA"/>
</dbReference>
<accession>A0A315S352</accession>
<organism evidence="1 2">
    <name type="scientific">Williamsia marianensis</name>
    <dbReference type="NCBI Taxonomy" id="85044"/>
    <lineage>
        <taxon>Bacteria</taxon>
        <taxon>Bacillati</taxon>
        <taxon>Actinomycetota</taxon>
        <taxon>Actinomycetes</taxon>
        <taxon>Mycobacteriales</taxon>
        <taxon>Nocardiaceae</taxon>
        <taxon>Williamsia</taxon>
    </lineage>
</organism>
<reference evidence="1 2" key="1">
    <citation type="submission" date="2018-10" db="EMBL/GenBank/DDBJ databases">
        <title>Sequencing the genomes of 1000 actinobacteria strains.</title>
        <authorList>
            <person name="Klenk H.-P."/>
        </authorList>
    </citation>
    <scope>NUCLEOTIDE SEQUENCE [LARGE SCALE GENOMIC DNA]</scope>
    <source>
        <strain evidence="1 2">DSM 44343</strain>
    </source>
</reference>
<dbReference type="Gene3D" id="1.10.8.1060">
    <property type="entry name" value="Corynebacterium glutamicum thioredoxin-dependent arsenate reductase, N-terminal domain"/>
    <property type="match status" value="1"/>
</dbReference>
<comment type="caution">
    <text evidence="1">The sequence shown here is derived from an EMBL/GenBank/DDBJ whole genome shotgun (WGS) entry which is preliminary data.</text>
</comment>
<accession>A0A495ISL2</accession>
<protein>
    <submittedName>
        <fullName evidence="1">Uncharacterized protein</fullName>
    </submittedName>
</protein>
<dbReference type="AlphaFoldDB" id="A0A315S352"/>
<name>A0A315S352_WILMA</name>
<proteinExistence type="predicted"/>